<dbReference type="Pfam" id="PF09994">
    <property type="entry name" value="T6SS_Tle1-like_cat"/>
    <property type="match status" value="1"/>
</dbReference>
<dbReference type="PANTHER" id="PTHR33840">
    <property type="match status" value="1"/>
</dbReference>
<dbReference type="InterPro" id="IPR018712">
    <property type="entry name" value="Tle1-like_cat"/>
</dbReference>
<accession>A0A318FTH9</accession>
<dbReference type="AlphaFoldDB" id="A0A318FTH9"/>
<dbReference type="PANTHER" id="PTHR33840:SF1">
    <property type="entry name" value="TLE1 PHOSPHOLIPASE DOMAIN-CONTAINING PROTEIN"/>
    <property type="match status" value="1"/>
</dbReference>
<dbReference type="EMBL" id="QJJG01000010">
    <property type="protein sequence ID" value="PXW44089.1"/>
    <property type="molecule type" value="Genomic_DNA"/>
</dbReference>
<organism evidence="2 3">
    <name type="scientific">Klebsiella oxytoca</name>
    <dbReference type="NCBI Taxonomy" id="571"/>
    <lineage>
        <taxon>Bacteria</taxon>
        <taxon>Pseudomonadati</taxon>
        <taxon>Pseudomonadota</taxon>
        <taxon>Gammaproteobacteria</taxon>
        <taxon>Enterobacterales</taxon>
        <taxon>Enterobacteriaceae</taxon>
        <taxon>Klebsiella/Raoultella group</taxon>
        <taxon>Klebsiella</taxon>
    </lineage>
</organism>
<gene>
    <name evidence="2" type="ORF">DET57_110204</name>
</gene>
<proteinExistence type="predicted"/>
<evidence type="ECO:0000259" key="1">
    <source>
        <dbReference type="Pfam" id="PF09994"/>
    </source>
</evidence>
<evidence type="ECO:0000313" key="3">
    <source>
        <dbReference type="Proteomes" id="UP000247485"/>
    </source>
</evidence>
<comment type="caution">
    <text evidence="2">The sequence shown here is derived from an EMBL/GenBank/DDBJ whole genome shotgun (WGS) entry which is preliminary data.</text>
</comment>
<protein>
    <submittedName>
        <fullName evidence="2">Uncharacterized protein (DUF2235 family)</fullName>
    </submittedName>
</protein>
<reference evidence="2 3" key="1">
    <citation type="submission" date="2018-05" db="EMBL/GenBank/DDBJ databases">
        <title>Freshwater and sediment microbial communities from various areas in North America, analyzing microbe dynamics in response to fracking.</title>
        <authorList>
            <person name="Lamendella R."/>
        </authorList>
    </citation>
    <scope>NUCLEOTIDE SEQUENCE [LARGE SCALE GENOMIC DNA]</scope>
    <source>
        <strain evidence="2 3">67</strain>
    </source>
</reference>
<dbReference type="InterPro" id="IPR029058">
    <property type="entry name" value="AB_hydrolase_fold"/>
</dbReference>
<feature type="domain" description="T6SS Phospholipase effector Tle1-like catalytic" evidence="1">
    <location>
        <begin position="3"/>
        <end position="282"/>
    </location>
</feature>
<dbReference type="Proteomes" id="UP000247485">
    <property type="component" value="Unassembled WGS sequence"/>
</dbReference>
<evidence type="ECO:0000313" key="2">
    <source>
        <dbReference type="EMBL" id="PXW44089.1"/>
    </source>
</evidence>
<dbReference type="RefSeq" id="WP_110274785.1">
    <property type="nucleotide sequence ID" value="NZ_QJJG01000010.1"/>
</dbReference>
<sequence length="415" mass="47507">MSKNVVICCDGTGNEVKAELSNVLKLYRVMSKNSSQCVYYQPGIGTIGQHNAWQQLRQKVRGWFELATGFGLDKDILCAYRFLCENYAQGDKVWFFGFSRGAYTVRVLAAMVNMIGLLNKDQLNLAEYALAAYKRASLSNEPPHQSMQPSSALADAWHFSRVAGTRMIQIEFIGVWDTVSSILIPKKFGLLLDVEKLLYTQKNPIVKCFRQAIAINERRRMFRLHHWLEPQSFRAKPFKPESDITQDVKQVWFAGVHADIGGGYPETESGLSKFPLAWMIEEARSHGLLVNQANINQMVFGKPRQGSKYRYAAPDEMAEIHRSLTLSWIPLEWLPKKVKAREWHERRDWLGWYLPRGEPRLIPEGALIHQSVKQRMASSDYRPVNLPQRYEWVGEASSEPLVPSEQPTDRVTCAI</sequence>
<dbReference type="SUPFAM" id="SSF53474">
    <property type="entry name" value="alpha/beta-Hydrolases"/>
    <property type="match status" value="1"/>
</dbReference>
<name>A0A318FTH9_KLEOX</name>